<organism evidence="2 3">
    <name type="scientific">Nitrosotalea devaniterrae</name>
    <dbReference type="NCBI Taxonomy" id="1078905"/>
    <lineage>
        <taxon>Archaea</taxon>
        <taxon>Nitrososphaerota</taxon>
        <taxon>Nitrososphaeria</taxon>
        <taxon>Nitrosotaleales</taxon>
        <taxon>Nitrosotaleaceae</taxon>
        <taxon>Nitrosotalea</taxon>
    </lineage>
</organism>
<sequence>MIVMNRKGISTVVGAVFFIIIFTTAVTFVTYDMNLLNNFTSAFVTKSQADADANHEEFSITKVTIDNNKFNITVQNSGSIPVSINRLWVQNKSDITWGTSKYDVNQVVYPGNSLSKIGQSIPLYAKPTQGYDLKLVTMRGNIKEFFVNSASQAPVYLQLFALPNSGPNNFNTTLLLGVTNNMTNGGALSNIQANIVAKNVTGFGKTTLISGPTPTSYPLLNNGDVTFFKWDYKINGTSGYKVNFQASLQNGYLYNNASQNVVVNTVVKPQINFTNPVNPANETNGIGHMSNLLATITPQVTGRIEITVSGFTFHTAKNGTCNTDIRIGTSLIAPQGILGNTKVGVSINSTSPTANAKIPFANTVQISGLGIGTKEYVQIGKQAGGTSGICAWRNLNISVKEI</sequence>
<keyword evidence="1" id="KW-1133">Transmembrane helix</keyword>
<keyword evidence="3" id="KW-1185">Reference proteome</keyword>
<gene>
    <name evidence="2" type="ORF">NDEV_0968</name>
</gene>
<evidence type="ECO:0000313" key="2">
    <source>
        <dbReference type="EMBL" id="CUR51733.1"/>
    </source>
</evidence>
<protein>
    <submittedName>
        <fullName evidence="2">Uncharacterized protein</fullName>
    </submittedName>
</protein>
<feature type="transmembrane region" description="Helical" evidence="1">
    <location>
        <begin position="12"/>
        <end position="31"/>
    </location>
</feature>
<dbReference type="AlphaFoldDB" id="A0A128A308"/>
<dbReference type="EMBL" id="LN890280">
    <property type="protein sequence ID" value="CUR51733.1"/>
    <property type="molecule type" value="Genomic_DNA"/>
</dbReference>
<accession>A0A128A308</accession>
<evidence type="ECO:0000313" key="3">
    <source>
        <dbReference type="Proteomes" id="UP000196239"/>
    </source>
</evidence>
<keyword evidence="1" id="KW-0812">Transmembrane</keyword>
<proteinExistence type="predicted"/>
<reference evidence="3" key="1">
    <citation type="submission" date="2015-10" db="EMBL/GenBank/DDBJ databases">
        <authorList>
            <person name="Lehtovirta-Morley L.E."/>
            <person name="Vieille C."/>
        </authorList>
    </citation>
    <scope>NUCLEOTIDE SEQUENCE [LARGE SCALE GENOMIC DNA]</scope>
</reference>
<keyword evidence="1" id="KW-0472">Membrane</keyword>
<evidence type="ECO:0000256" key="1">
    <source>
        <dbReference type="SAM" id="Phobius"/>
    </source>
</evidence>
<name>A0A128A308_9ARCH</name>
<dbReference type="Proteomes" id="UP000196239">
    <property type="component" value="Chromosome 1"/>
</dbReference>
<dbReference type="KEGG" id="ndv:NDEV_0968"/>